<sequence length="261" mass="28967">MFDTHCHLQSLFHGSHSSLPQTSTLSSFNLAYLDNPNNHFLTVSTSVDDWSISMALSKQYKHILAALGLHPWFVNSESISTLEALERLVISEAISAIGEIGLDYGHGYKHNMECQLAAFGSQLQMADKFKLPTSLHIVKAHNDALALLKRYQVKGVVHGLGTSIDMAQNYIDLGLKIGVNGVSVRKNAARYHALIKYFGLEHLVLETDFPNVTLPGQEFPRLDDIQVVANTIAGILNITVSEVISKTDFNAHQLFYPRHDE</sequence>
<evidence type="ECO:0000313" key="2">
    <source>
        <dbReference type="Proteomes" id="UP001054820"/>
    </source>
</evidence>
<dbReference type="Proteomes" id="UP001054820">
    <property type="component" value="Chromosome"/>
</dbReference>
<dbReference type="GO" id="GO:0016787">
    <property type="term" value="F:hydrolase activity"/>
    <property type="evidence" value="ECO:0007669"/>
    <property type="project" value="UniProtKB-KW"/>
</dbReference>
<gene>
    <name evidence="1" type="ORF">THMIRHAM_03750</name>
</gene>
<proteinExistence type="predicted"/>
<dbReference type="RefSeq" id="WP_237262282.1">
    <property type="nucleotide sequence ID" value="NZ_AP024202.1"/>
</dbReference>
<dbReference type="InterPro" id="IPR001130">
    <property type="entry name" value="TatD-like"/>
</dbReference>
<dbReference type="Gene3D" id="3.20.20.140">
    <property type="entry name" value="Metal-dependent hydrolases"/>
    <property type="match status" value="1"/>
</dbReference>
<dbReference type="EMBL" id="AP024202">
    <property type="protein sequence ID" value="BCN92590.1"/>
    <property type="molecule type" value="Genomic_DNA"/>
</dbReference>
<dbReference type="CDD" id="cd01310">
    <property type="entry name" value="TatD_DNAse"/>
    <property type="match status" value="1"/>
</dbReference>
<dbReference type="SUPFAM" id="SSF51556">
    <property type="entry name" value="Metallo-dependent hydrolases"/>
    <property type="match status" value="1"/>
</dbReference>
<evidence type="ECO:0000313" key="1">
    <source>
        <dbReference type="EMBL" id="BCN92590.1"/>
    </source>
</evidence>
<reference evidence="1" key="1">
    <citation type="journal article" date="2022" name="Arch. Microbiol.">
        <title>Thiomicrorhabdus immobilis sp. nov., a mesophilic sulfur-oxidizing bacterium isolated from sediment of a brackish lake in northern Japan.</title>
        <authorList>
            <person name="Kojima H."/>
            <person name="Mochizuki J."/>
            <person name="Kanda M."/>
            <person name="Watanabe T."/>
            <person name="Fukui M."/>
        </authorList>
    </citation>
    <scope>NUCLEOTIDE SEQUENCE</scope>
    <source>
        <strain evidence="1">Am19</strain>
    </source>
</reference>
<protein>
    <submittedName>
        <fullName evidence="1">Hydrolase TatD</fullName>
    </submittedName>
</protein>
<dbReference type="PIRSF" id="PIRSF005902">
    <property type="entry name" value="DNase_TatD"/>
    <property type="match status" value="1"/>
</dbReference>
<dbReference type="InterPro" id="IPR032466">
    <property type="entry name" value="Metal_Hydrolase"/>
</dbReference>
<organism evidence="1 2">
    <name type="scientific">Thiomicrorhabdus immobilis</name>
    <dbReference type="NCBI Taxonomy" id="2791037"/>
    <lineage>
        <taxon>Bacteria</taxon>
        <taxon>Pseudomonadati</taxon>
        <taxon>Pseudomonadota</taxon>
        <taxon>Gammaproteobacteria</taxon>
        <taxon>Thiotrichales</taxon>
        <taxon>Piscirickettsiaceae</taxon>
        <taxon>Thiomicrorhabdus</taxon>
    </lineage>
</organism>
<dbReference type="PANTHER" id="PTHR46124">
    <property type="entry name" value="D-AMINOACYL-TRNA DEACYLASE"/>
    <property type="match status" value="1"/>
</dbReference>
<dbReference type="Pfam" id="PF01026">
    <property type="entry name" value="TatD_DNase"/>
    <property type="match status" value="1"/>
</dbReference>
<accession>A0ABM7MB80</accession>
<keyword evidence="2" id="KW-1185">Reference proteome</keyword>
<dbReference type="PANTHER" id="PTHR46124:SF3">
    <property type="entry name" value="HYDROLASE"/>
    <property type="match status" value="1"/>
</dbReference>
<name>A0ABM7MB80_9GAMM</name>
<keyword evidence="1" id="KW-0378">Hydrolase</keyword>